<dbReference type="SUPFAM" id="SSF52317">
    <property type="entry name" value="Class I glutamine amidotransferase-like"/>
    <property type="match status" value="1"/>
</dbReference>
<dbReference type="GO" id="GO:0030992">
    <property type="term" value="C:intraciliary transport particle B"/>
    <property type="evidence" value="ECO:0007669"/>
    <property type="project" value="TreeGrafter"/>
</dbReference>
<dbReference type="GO" id="GO:0005929">
    <property type="term" value="C:cilium"/>
    <property type="evidence" value="ECO:0007669"/>
    <property type="project" value="TreeGrafter"/>
</dbReference>
<protein>
    <recommendedName>
        <fullName evidence="6">ABC-type uncharacterized transport system domain-containing protein</fullName>
    </recommendedName>
</protein>
<evidence type="ECO:0000313" key="5">
    <source>
        <dbReference type="EMBL" id="CEM24259.1"/>
    </source>
</evidence>
<evidence type="ECO:0000259" key="2">
    <source>
        <dbReference type="Pfam" id="PF21178"/>
    </source>
</evidence>
<dbReference type="Pfam" id="PF23352">
    <property type="entry name" value="IFT52_central"/>
    <property type="match status" value="1"/>
</dbReference>
<dbReference type="GO" id="GO:0060271">
    <property type="term" value="P:cilium assembly"/>
    <property type="evidence" value="ECO:0007669"/>
    <property type="project" value="TreeGrafter"/>
</dbReference>
<evidence type="ECO:0000259" key="3">
    <source>
        <dbReference type="Pfam" id="PF23352"/>
    </source>
</evidence>
<organism evidence="5">
    <name type="scientific">Chromera velia CCMP2878</name>
    <dbReference type="NCBI Taxonomy" id="1169474"/>
    <lineage>
        <taxon>Eukaryota</taxon>
        <taxon>Sar</taxon>
        <taxon>Alveolata</taxon>
        <taxon>Colpodellida</taxon>
        <taxon>Chromeraceae</taxon>
        <taxon>Chromera</taxon>
    </lineage>
</organism>
<reference evidence="5" key="1">
    <citation type="submission" date="2014-11" db="EMBL/GenBank/DDBJ databases">
        <authorList>
            <person name="Otto D Thomas"/>
            <person name="Naeem Raeece"/>
        </authorList>
    </citation>
    <scope>NUCLEOTIDE SEQUENCE</scope>
</reference>
<feature type="region of interest" description="Disordered" evidence="1">
    <location>
        <begin position="1"/>
        <end position="21"/>
    </location>
</feature>
<dbReference type="GO" id="GO:0005814">
    <property type="term" value="C:centriole"/>
    <property type="evidence" value="ECO:0007669"/>
    <property type="project" value="TreeGrafter"/>
</dbReference>
<dbReference type="InterPro" id="IPR048643">
    <property type="entry name" value="Itf52_C"/>
</dbReference>
<feature type="domain" description="IFT52 GIFT" evidence="4">
    <location>
        <begin position="26"/>
        <end position="279"/>
    </location>
</feature>
<evidence type="ECO:0000259" key="4">
    <source>
        <dbReference type="Pfam" id="PF23355"/>
    </source>
</evidence>
<dbReference type="InterPro" id="IPR055460">
    <property type="entry name" value="IFT52_central"/>
</dbReference>
<dbReference type="VEuPathDB" id="CryptoDB:Cvel_4247"/>
<proteinExistence type="predicted"/>
<dbReference type="AlphaFoldDB" id="A0A0G4G6M3"/>
<feature type="domain" description="IFT52 central" evidence="3">
    <location>
        <begin position="305"/>
        <end position="385"/>
    </location>
</feature>
<dbReference type="CDD" id="cd23683">
    <property type="entry name" value="IFT52_CTD"/>
    <property type="match status" value="1"/>
</dbReference>
<dbReference type="PANTHER" id="PTHR12969">
    <property type="entry name" value="NGD5/OSM-6/IFT52"/>
    <property type="match status" value="1"/>
</dbReference>
<dbReference type="GO" id="GO:0042073">
    <property type="term" value="P:intraciliary transport"/>
    <property type="evidence" value="ECO:0007669"/>
    <property type="project" value="TreeGrafter"/>
</dbReference>
<dbReference type="EMBL" id="CDMZ01000937">
    <property type="protein sequence ID" value="CEM24259.1"/>
    <property type="molecule type" value="Genomic_DNA"/>
</dbReference>
<gene>
    <name evidence="5" type="ORF">Cvel_4247</name>
</gene>
<dbReference type="PhylomeDB" id="A0A0G4G6M3"/>
<dbReference type="Pfam" id="PF23355">
    <property type="entry name" value="IFT52_GIFT"/>
    <property type="match status" value="1"/>
</dbReference>
<dbReference type="InterPro" id="IPR039975">
    <property type="entry name" value="IFT52"/>
</dbReference>
<dbReference type="Pfam" id="PF21178">
    <property type="entry name" value="Itf52_C"/>
    <property type="match status" value="1"/>
</dbReference>
<accession>A0A0G4G6M3</accession>
<dbReference type="InterPro" id="IPR029062">
    <property type="entry name" value="Class_I_gatase-like"/>
</dbReference>
<evidence type="ECO:0000256" key="1">
    <source>
        <dbReference type="SAM" id="MobiDB-lite"/>
    </source>
</evidence>
<feature type="region of interest" description="Disordered" evidence="1">
    <location>
        <begin position="486"/>
        <end position="523"/>
    </location>
</feature>
<name>A0A0G4G6M3_9ALVE</name>
<evidence type="ECO:0008006" key="6">
    <source>
        <dbReference type="Google" id="ProtNLM"/>
    </source>
</evidence>
<sequence length="523" mass="57456">MLFGARLRDGEGLHGGGGDGEQETVIMFDATKREVATPAPNSSYKKLFRKLKQEYKLVQNKEALSVEKLQEAKLVVFGGPREMFSADDFDALKEYLNTGGNVLFLLGEGGESRSNTNVNYLLEEFGIMVNSDSVVRAVYRKYFHPKEALISQGLLCQDIARVARGERRKSLVDTLGIRVARDREAVAGLAQKQQQQGFDFVFSYGATLNVATPAVPILSTGPLSYPVNRPIGAVSHKGKKGRLMVIGSARMFDDEFLDKEKNGKLLEVCVKWLLGENDCDMSTPSAASDGMEIAEYYHVPQTGALAEQLKPCLQESEALPRDFTRLLEDPLFKFDTSLIPESIRLYQELGIKHEPLSLIPPGFETPLPPLQPAVFPPVLREMAPPALDLFDLDECFASEKIQLAQLTNKCGDNDLDFFIRQAGDILGITQRLGDNRTAKHILSYVFNGIVKFKKLNQDGVLEGATIRPSDLDEQSPQKTHEAVLREGLASTGGVSPIHRGGKNLGDDDGDAAETLRSGLAPSN</sequence>
<dbReference type="PANTHER" id="PTHR12969:SF7">
    <property type="entry name" value="INTRAFLAGELLAR TRANSPORT PROTEIN 52 HOMOLOG"/>
    <property type="match status" value="1"/>
</dbReference>
<feature type="compositionally biased region" description="Basic and acidic residues" evidence="1">
    <location>
        <begin position="1"/>
        <end position="12"/>
    </location>
</feature>
<dbReference type="Gene3D" id="6.10.250.2800">
    <property type="match status" value="1"/>
</dbReference>
<dbReference type="InterPro" id="IPR055458">
    <property type="entry name" value="IFT52_GIFT"/>
</dbReference>
<feature type="domain" description="Intraflagellar transport protein 52 C-terminal" evidence="2">
    <location>
        <begin position="396"/>
        <end position="446"/>
    </location>
</feature>